<evidence type="ECO:0000256" key="1">
    <source>
        <dbReference type="SAM" id="SignalP"/>
    </source>
</evidence>
<accession>A0ABW5N150</accession>
<sequence>MKKLSILIAVFVVSFSSTIIAQGSQTAPAIEEAVIEVAQEKYTKVATDQVSNVVKAAVEKDFEGATIKEAFQDEEGNFKLVLVIGEETKTVYANKNGEWFNPNSK</sequence>
<dbReference type="RefSeq" id="WP_176028029.1">
    <property type="nucleotide sequence ID" value="NZ_JBHSJV010000001.1"/>
</dbReference>
<dbReference type="Proteomes" id="UP001597459">
    <property type="component" value="Unassembled WGS sequence"/>
</dbReference>
<protein>
    <recommendedName>
        <fullName evidence="4">Beta-lactamase-inhibitor-like PepSY-like domain-containing protein</fullName>
    </recommendedName>
</protein>
<feature type="signal peptide" evidence="1">
    <location>
        <begin position="1"/>
        <end position="21"/>
    </location>
</feature>
<dbReference type="EMBL" id="JBHULX010000001">
    <property type="protein sequence ID" value="MFD2589355.1"/>
    <property type="molecule type" value="Genomic_DNA"/>
</dbReference>
<evidence type="ECO:0008006" key="4">
    <source>
        <dbReference type="Google" id="ProtNLM"/>
    </source>
</evidence>
<proteinExistence type="predicted"/>
<keyword evidence="3" id="KW-1185">Reference proteome</keyword>
<dbReference type="SUPFAM" id="SSF160574">
    <property type="entry name" value="BT0923-like"/>
    <property type="match status" value="1"/>
</dbReference>
<name>A0ABW5N150_9FLAO</name>
<feature type="chain" id="PRO_5045930113" description="Beta-lactamase-inhibitor-like PepSY-like domain-containing protein" evidence="1">
    <location>
        <begin position="22"/>
        <end position="105"/>
    </location>
</feature>
<reference evidence="3" key="1">
    <citation type="journal article" date="2019" name="Int. J. Syst. Evol. Microbiol.">
        <title>The Global Catalogue of Microorganisms (GCM) 10K type strain sequencing project: providing services to taxonomists for standard genome sequencing and annotation.</title>
        <authorList>
            <consortium name="The Broad Institute Genomics Platform"/>
            <consortium name="The Broad Institute Genome Sequencing Center for Infectious Disease"/>
            <person name="Wu L."/>
            <person name="Ma J."/>
        </authorList>
    </citation>
    <scope>NUCLEOTIDE SEQUENCE [LARGE SCALE GENOMIC DNA]</scope>
    <source>
        <strain evidence="3">KCTC 42423</strain>
    </source>
</reference>
<gene>
    <name evidence="2" type="ORF">ACFSTE_00840</name>
</gene>
<evidence type="ECO:0000313" key="3">
    <source>
        <dbReference type="Proteomes" id="UP001597459"/>
    </source>
</evidence>
<organism evidence="2 3">
    <name type="scientific">Aquimarina hainanensis</name>
    <dbReference type="NCBI Taxonomy" id="1578017"/>
    <lineage>
        <taxon>Bacteria</taxon>
        <taxon>Pseudomonadati</taxon>
        <taxon>Bacteroidota</taxon>
        <taxon>Flavobacteriia</taxon>
        <taxon>Flavobacteriales</taxon>
        <taxon>Flavobacteriaceae</taxon>
        <taxon>Aquimarina</taxon>
    </lineage>
</organism>
<comment type="caution">
    <text evidence="2">The sequence shown here is derived from an EMBL/GenBank/DDBJ whole genome shotgun (WGS) entry which is preliminary data.</text>
</comment>
<keyword evidence="1" id="KW-0732">Signal</keyword>
<evidence type="ECO:0000313" key="2">
    <source>
        <dbReference type="EMBL" id="MFD2589355.1"/>
    </source>
</evidence>